<accession>A0A0M3HFH4</accession>
<organism evidence="1 2">
    <name type="scientific">Ascaris lumbricoides</name>
    <name type="common">Giant roundworm</name>
    <dbReference type="NCBI Taxonomy" id="6252"/>
    <lineage>
        <taxon>Eukaryota</taxon>
        <taxon>Metazoa</taxon>
        <taxon>Ecdysozoa</taxon>
        <taxon>Nematoda</taxon>
        <taxon>Chromadorea</taxon>
        <taxon>Rhabditida</taxon>
        <taxon>Spirurina</taxon>
        <taxon>Ascaridomorpha</taxon>
        <taxon>Ascaridoidea</taxon>
        <taxon>Ascarididae</taxon>
        <taxon>Ascaris</taxon>
    </lineage>
</organism>
<dbReference type="AlphaFoldDB" id="A0A0M3HFH4"/>
<proteinExistence type="predicted"/>
<evidence type="ECO:0000313" key="1">
    <source>
        <dbReference type="Proteomes" id="UP000036681"/>
    </source>
</evidence>
<sequence length="62" mass="7082">MVYSNPRFIYNFSISARNRTRVCKRALVSVSALSADESGNFIAKTIITYERSYSDKLIESIK</sequence>
<evidence type="ECO:0000313" key="2">
    <source>
        <dbReference type="WBParaSite" id="ALUE_0000026901-mRNA-1"/>
    </source>
</evidence>
<reference evidence="2" key="1">
    <citation type="submission" date="2017-02" db="UniProtKB">
        <authorList>
            <consortium name="WormBaseParasite"/>
        </authorList>
    </citation>
    <scope>IDENTIFICATION</scope>
</reference>
<name>A0A0M3HFH4_ASCLU</name>
<protein>
    <submittedName>
        <fullName evidence="2">Uncharacterized protein</fullName>
    </submittedName>
</protein>
<dbReference type="WBParaSite" id="ALUE_0000026901-mRNA-1">
    <property type="protein sequence ID" value="ALUE_0000026901-mRNA-1"/>
    <property type="gene ID" value="ALUE_0000026901"/>
</dbReference>
<keyword evidence="1" id="KW-1185">Reference proteome</keyword>
<dbReference type="Proteomes" id="UP000036681">
    <property type="component" value="Unplaced"/>
</dbReference>